<dbReference type="AlphaFoldDB" id="A0A8J7UT66"/>
<dbReference type="Proteomes" id="UP000740329">
    <property type="component" value="Unassembled WGS sequence"/>
</dbReference>
<dbReference type="InterPro" id="IPR038880">
    <property type="entry name" value="MJ0871-like"/>
</dbReference>
<feature type="transmembrane region" description="Helical" evidence="1">
    <location>
        <begin position="60"/>
        <end position="79"/>
    </location>
</feature>
<organism evidence="3 4">
    <name type="scientific">Methanococcus voltae</name>
    <dbReference type="NCBI Taxonomy" id="2188"/>
    <lineage>
        <taxon>Archaea</taxon>
        <taxon>Methanobacteriati</taxon>
        <taxon>Methanobacteriota</taxon>
        <taxon>Methanomada group</taxon>
        <taxon>Methanococci</taxon>
        <taxon>Methanococcales</taxon>
        <taxon>Methanococcaceae</taxon>
        <taxon>Methanococcus</taxon>
    </lineage>
</organism>
<comment type="caution">
    <text evidence="3">The sequence shown here is derived from an EMBL/GenBank/DDBJ whole genome shotgun (WGS) entry which is preliminary data.</text>
</comment>
<dbReference type="Pfam" id="PF07670">
    <property type="entry name" value="Gate"/>
    <property type="match status" value="1"/>
</dbReference>
<name>A0A8J7UT66_METVO</name>
<keyword evidence="1" id="KW-1133">Transmembrane helix</keyword>
<feature type="domain" description="Nucleoside transporter/FeoB GTPase Gate" evidence="2">
    <location>
        <begin position="21"/>
        <end position="117"/>
    </location>
</feature>
<feature type="transmembrane region" description="Helical" evidence="1">
    <location>
        <begin position="292"/>
        <end position="313"/>
    </location>
</feature>
<evidence type="ECO:0000256" key="1">
    <source>
        <dbReference type="SAM" id="Phobius"/>
    </source>
</evidence>
<proteinExistence type="predicted"/>
<evidence type="ECO:0000313" key="3">
    <source>
        <dbReference type="EMBL" id="MBP2201323.1"/>
    </source>
</evidence>
<evidence type="ECO:0000313" key="4">
    <source>
        <dbReference type="Proteomes" id="UP000740329"/>
    </source>
</evidence>
<dbReference type="EMBL" id="JAGGMV010000001">
    <property type="protein sequence ID" value="MBP2201323.1"/>
    <property type="molecule type" value="Genomic_DNA"/>
</dbReference>
<feature type="transmembrane region" description="Helical" evidence="1">
    <location>
        <begin position="254"/>
        <end position="272"/>
    </location>
</feature>
<feature type="transmembrane region" description="Helical" evidence="1">
    <location>
        <begin position="223"/>
        <end position="242"/>
    </location>
</feature>
<feature type="transmembrane region" description="Helical" evidence="1">
    <location>
        <begin position="20"/>
        <end position="40"/>
    </location>
</feature>
<reference evidence="3" key="1">
    <citation type="submission" date="2021-03" db="EMBL/GenBank/DDBJ databases">
        <title>Genomic Encyclopedia of Type Strains, Phase IV (KMG-V): Genome sequencing to study the core and pangenomes of soil and plant-associated prokaryotes.</title>
        <authorList>
            <person name="Whitman W."/>
        </authorList>
    </citation>
    <scope>NUCLEOTIDE SEQUENCE</scope>
    <source>
        <strain evidence="3">C4</strain>
    </source>
</reference>
<keyword evidence="1" id="KW-0472">Membrane</keyword>
<keyword evidence="1" id="KW-0812">Transmembrane</keyword>
<dbReference type="PANTHER" id="PTHR38139">
    <property type="entry name" value="GATE DOMAIN-CONTAINING PROTEIN"/>
    <property type="match status" value="1"/>
</dbReference>
<feature type="transmembrane region" description="Helical" evidence="1">
    <location>
        <begin position="110"/>
        <end position="130"/>
    </location>
</feature>
<gene>
    <name evidence="3" type="ORF">J3E07_000721</name>
</gene>
<feature type="transmembrane region" description="Helical" evidence="1">
    <location>
        <begin position="183"/>
        <end position="203"/>
    </location>
</feature>
<sequence>MEYLEIFYSSAYSSLRYTLGISVTIIITVFIMNYLINAGLMKKISEYLSPFTKKLNINEIVTYSMLICFFDPTVGYSLLADGLKDKKINEKEAIGASLANSFPSNASEILTYYVAVVVPLLGIVGIYYTIIRLFIALFKTLVGILYLKKVSKPRADIFKFKKIDRKKNIKTSFEKTTALVKRIVPVMFITMFIVMVVSEMGYLDNYNIVMEPFTQIMGISPSVGILVITNLANFSASLVLASEFLQNGVLTGKEILIGLLFANVVSFSTKYARYSLPFNISIFGTKLGTKIVIINSIFAFLGDLFGILFLLFLF</sequence>
<protein>
    <recommendedName>
        <fullName evidence="2">Nucleoside transporter/FeoB GTPase Gate domain-containing protein</fullName>
    </recommendedName>
</protein>
<accession>A0A8J7UT66</accession>
<dbReference type="RefSeq" id="WP_209590766.1">
    <property type="nucleotide sequence ID" value="NZ_JAGGMV010000001.1"/>
</dbReference>
<dbReference type="PANTHER" id="PTHR38139:SF1">
    <property type="entry name" value="NUCLEOSIDE TRANSPORTER_FEOB GTPASE GATE DOMAIN-CONTAINING PROTEIN"/>
    <property type="match status" value="1"/>
</dbReference>
<evidence type="ECO:0000259" key="2">
    <source>
        <dbReference type="Pfam" id="PF07670"/>
    </source>
</evidence>
<dbReference type="InterPro" id="IPR011642">
    <property type="entry name" value="Gate_dom"/>
</dbReference>